<dbReference type="OrthoDB" id="10517290at2759"/>
<evidence type="ECO:0000256" key="2">
    <source>
        <dbReference type="SAM" id="SignalP"/>
    </source>
</evidence>
<proteinExistence type="predicted"/>
<keyword evidence="4" id="KW-1185">Reference proteome</keyword>
<evidence type="ECO:0000256" key="1">
    <source>
        <dbReference type="SAM" id="MobiDB-lite"/>
    </source>
</evidence>
<keyword evidence="2" id="KW-0732">Signal</keyword>
<dbReference type="EMBL" id="CP029528">
    <property type="protein sequence ID" value="AYU80542.1"/>
    <property type="molecule type" value="Genomic_DNA"/>
</dbReference>
<organism evidence="3 4">
    <name type="scientific">Leishmania donovani</name>
    <dbReference type="NCBI Taxonomy" id="5661"/>
    <lineage>
        <taxon>Eukaryota</taxon>
        <taxon>Discoba</taxon>
        <taxon>Euglenozoa</taxon>
        <taxon>Kinetoplastea</taxon>
        <taxon>Metakinetoplastina</taxon>
        <taxon>Trypanosomatida</taxon>
        <taxon>Trypanosomatidae</taxon>
        <taxon>Leishmaniinae</taxon>
        <taxon>Leishmania</taxon>
    </lineage>
</organism>
<reference evidence="3 4" key="1">
    <citation type="journal article" date="2018" name="Sci. Rep.">
        <title>A complete Leishmania donovani reference genome identifies novel genetic variations associated with virulence.</title>
        <authorList>
            <person name="Lypaczewski P."/>
            <person name="Hoshizaki J."/>
            <person name="Zhang W.-W."/>
            <person name="McCall L.-I."/>
            <person name="Torcivia-Rodriguez J."/>
            <person name="Simonyan V."/>
            <person name="Kaur A."/>
            <person name="Dewar K."/>
            <person name="Matlashewski G."/>
        </authorList>
    </citation>
    <scope>NUCLEOTIDE SEQUENCE [LARGE SCALE GENOMIC DNA]</scope>
    <source>
        <strain evidence="3 4">LdCL</strain>
    </source>
</reference>
<evidence type="ECO:0000313" key="4">
    <source>
        <dbReference type="Proteomes" id="UP000274082"/>
    </source>
</evidence>
<name>A0A3Q8IBC6_LEIDO</name>
<accession>A0A3Q8IBC6</accession>
<dbReference type="VEuPathDB" id="TriTrypDB:LdCL_290010500"/>
<dbReference type="Proteomes" id="UP000274082">
    <property type="component" value="Chromosome 29"/>
</dbReference>
<feature type="region of interest" description="Disordered" evidence="1">
    <location>
        <begin position="155"/>
        <end position="174"/>
    </location>
</feature>
<protein>
    <recommendedName>
        <fullName evidence="5">Secreted protein</fullName>
    </recommendedName>
</protein>
<gene>
    <name evidence="3" type="ORF">LdCL_290010500</name>
</gene>
<evidence type="ECO:0008006" key="5">
    <source>
        <dbReference type="Google" id="ProtNLM"/>
    </source>
</evidence>
<feature type="signal peptide" evidence="2">
    <location>
        <begin position="1"/>
        <end position="33"/>
    </location>
</feature>
<dbReference type="VEuPathDB" id="TriTrypDB:LdBPK_290570.1"/>
<dbReference type="AlphaFoldDB" id="A0A3Q8IBC6"/>
<sequence>MMRLAQRGRASIVALFTCASLLHSSCTAPSCYARRTTPITACIFLSLASPSTRTFSRSSVAGFLAQPLEGIPGHPPTDLHILTSTHTPTDRQQPLQPAALLTTRPPPLLQAHTYTHTHTHTHTQRQSCRPCLRFWADPRLGSAVHEIRCKDGEAKTRAHRTSQHREARAYEPVSEAATPGPRIAVKACECVHVGAPVCVCARRRLAAFFPWLLLLRRRLLSVSVSARVP</sequence>
<feature type="chain" id="PRO_5018723361" description="Secreted protein" evidence="2">
    <location>
        <begin position="34"/>
        <end position="229"/>
    </location>
</feature>
<evidence type="ECO:0000313" key="3">
    <source>
        <dbReference type="EMBL" id="AYU80542.1"/>
    </source>
</evidence>